<protein>
    <submittedName>
        <fullName evidence="1">Uncharacterized protein</fullName>
    </submittedName>
</protein>
<dbReference type="Proteomes" id="UP000269154">
    <property type="component" value="Unassembled WGS sequence"/>
</dbReference>
<name>A0A3N6PFD5_9CYAN</name>
<keyword evidence="2" id="KW-1185">Reference proteome</keyword>
<gene>
    <name evidence="1" type="ORF">D5R40_10105</name>
</gene>
<dbReference type="EMBL" id="RCBY01000042">
    <property type="protein sequence ID" value="RQH46174.1"/>
    <property type="molecule type" value="Genomic_DNA"/>
</dbReference>
<dbReference type="AlphaFoldDB" id="A0A3N6PFD5"/>
<evidence type="ECO:0000313" key="1">
    <source>
        <dbReference type="EMBL" id="RQH46174.1"/>
    </source>
</evidence>
<proteinExistence type="predicted"/>
<evidence type="ECO:0000313" key="2">
    <source>
        <dbReference type="Proteomes" id="UP000269154"/>
    </source>
</evidence>
<dbReference type="RefSeq" id="WP_124154578.1">
    <property type="nucleotide sequence ID" value="NZ_CAWOLW010000357.1"/>
</dbReference>
<accession>A0A3N6PFD5</accession>
<sequence>MVLYHFDKCLLQMLEARKKEEGRRKKEEGGNIEKKGGKNRYKYLKLIGTAIFKHARSISTFL</sequence>
<organism evidence="1 2">
    <name type="scientific">Okeania hirsuta</name>
    <dbReference type="NCBI Taxonomy" id="1458930"/>
    <lineage>
        <taxon>Bacteria</taxon>
        <taxon>Bacillati</taxon>
        <taxon>Cyanobacteriota</taxon>
        <taxon>Cyanophyceae</taxon>
        <taxon>Oscillatoriophycideae</taxon>
        <taxon>Oscillatoriales</taxon>
        <taxon>Microcoleaceae</taxon>
        <taxon>Okeania</taxon>
    </lineage>
</organism>
<reference evidence="1 2" key="1">
    <citation type="journal article" date="2018" name="ACS Chem. Biol.">
        <title>Ketoreductase domain dysfunction expands chemodiversity: malyngamide biosynthesis in the cyanobacterium Okeania hirsuta.</title>
        <authorList>
            <person name="Moss N.A."/>
            <person name="Leao T."/>
            <person name="Rankin M."/>
            <person name="McCullough T.M."/>
            <person name="Qu P."/>
            <person name="Korobeynikov A."/>
            <person name="Smith J.L."/>
            <person name="Gerwick L."/>
            <person name="Gerwick W.H."/>
        </authorList>
    </citation>
    <scope>NUCLEOTIDE SEQUENCE [LARGE SCALE GENOMIC DNA]</scope>
    <source>
        <strain evidence="1 2">PAB10Feb10-1</strain>
    </source>
</reference>
<comment type="caution">
    <text evidence="1">The sequence shown here is derived from an EMBL/GenBank/DDBJ whole genome shotgun (WGS) entry which is preliminary data.</text>
</comment>